<dbReference type="EMBL" id="BNAV01000002">
    <property type="protein sequence ID" value="GHF45139.1"/>
    <property type="molecule type" value="Genomic_DNA"/>
</dbReference>
<dbReference type="Pfam" id="PF01183">
    <property type="entry name" value="Glyco_hydro_25"/>
    <property type="match status" value="1"/>
</dbReference>
<comment type="similarity">
    <text evidence="1">Belongs to the glycosyl hydrolase 25 family.</text>
</comment>
<evidence type="ECO:0000313" key="3">
    <source>
        <dbReference type="Proteomes" id="UP000658656"/>
    </source>
</evidence>
<accession>A0A8H9IPT4</accession>
<dbReference type="GO" id="GO:0003796">
    <property type="term" value="F:lysozyme activity"/>
    <property type="evidence" value="ECO:0007669"/>
    <property type="project" value="InterPro"/>
</dbReference>
<dbReference type="InterPro" id="IPR002053">
    <property type="entry name" value="Glyco_hydro_25"/>
</dbReference>
<dbReference type="Gene3D" id="3.20.20.80">
    <property type="entry name" value="Glycosidases"/>
    <property type="match status" value="1"/>
</dbReference>
<dbReference type="InterPro" id="IPR017853">
    <property type="entry name" value="GH"/>
</dbReference>
<comment type="caution">
    <text evidence="2">The sequence shown here is derived from an EMBL/GenBank/DDBJ whole genome shotgun (WGS) entry which is preliminary data.</text>
</comment>
<sequence length="241" mass="26441">MRWVNRFRWAGVRQSRIQGFSHLEWLHGVHGECEGGGLTEGESGRGINLSLHATVDDWDTVRSAAVVFASVTVTENVNWSDAGAQRQIAAAQEAGVRAGIRHYARPGAPHDQAEHCVRLGKQLGVFGPGALAPALDVHAVGVDDRFIRAWIKGVRHAAGIRKVLVYAPYDSWLHELHPDKWADSDVVLWVRRHNGIPGRPGWFHPRLGLHQHRAAPIAPGLHGPIGLDALVYPFTVADVLL</sequence>
<keyword evidence="3" id="KW-1185">Reference proteome</keyword>
<dbReference type="GO" id="GO:0016998">
    <property type="term" value="P:cell wall macromolecule catabolic process"/>
    <property type="evidence" value="ECO:0007669"/>
    <property type="project" value="InterPro"/>
</dbReference>
<organism evidence="2 3">
    <name type="scientific">Amycolatopsis bartoniae</name>
    <dbReference type="NCBI Taxonomy" id="941986"/>
    <lineage>
        <taxon>Bacteria</taxon>
        <taxon>Bacillati</taxon>
        <taxon>Actinomycetota</taxon>
        <taxon>Actinomycetes</taxon>
        <taxon>Pseudonocardiales</taxon>
        <taxon>Pseudonocardiaceae</taxon>
        <taxon>Amycolatopsis</taxon>
    </lineage>
</organism>
<gene>
    <name evidence="2" type="ORF">GCM10017566_17690</name>
</gene>
<name>A0A8H9IPT4_9PSEU</name>
<dbReference type="AlphaFoldDB" id="A0A8H9IPT4"/>
<evidence type="ECO:0000313" key="2">
    <source>
        <dbReference type="EMBL" id="GHF45139.1"/>
    </source>
</evidence>
<proteinExistence type="inferred from homology"/>
<dbReference type="SUPFAM" id="SSF51445">
    <property type="entry name" value="(Trans)glycosidases"/>
    <property type="match status" value="1"/>
</dbReference>
<reference evidence="2" key="2">
    <citation type="submission" date="2020-09" db="EMBL/GenBank/DDBJ databases">
        <authorList>
            <person name="Sun Q."/>
            <person name="Zhou Y."/>
        </authorList>
    </citation>
    <scope>NUCLEOTIDE SEQUENCE</scope>
    <source>
        <strain evidence="2">CGMCC 4.7679</strain>
    </source>
</reference>
<dbReference type="PROSITE" id="PS51904">
    <property type="entry name" value="GLYCOSYL_HYDROL_F25_2"/>
    <property type="match status" value="1"/>
</dbReference>
<evidence type="ECO:0000256" key="1">
    <source>
        <dbReference type="ARBA" id="ARBA00010646"/>
    </source>
</evidence>
<protein>
    <submittedName>
        <fullName evidence="2">Lysozyme</fullName>
    </submittedName>
</protein>
<dbReference type="Proteomes" id="UP000658656">
    <property type="component" value="Unassembled WGS sequence"/>
</dbReference>
<reference evidence="2" key="1">
    <citation type="journal article" date="2014" name="Int. J. Syst. Evol. Microbiol.">
        <title>Complete genome sequence of Corynebacterium casei LMG S-19264T (=DSM 44701T), isolated from a smear-ripened cheese.</title>
        <authorList>
            <consortium name="US DOE Joint Genome Institute (JGI-PGF)"/>
            <person name="Walter F."/>
            <person name="Albersmeier A."/>
            <person name="Kalinowski J."/>
            <person name="Ruckert C."/>
        </authorList>
    </citation>
    <scope>NUCLEOTIDE SEQUENCE</scope>
    <source>
        <strain evidence="2">CGMCC 4.7679</strain>
    </source>
</reference>
<dbReference type="GO" id="GO:0009253">
    <property type="term" value="P:peptidoglycan catabolic process"/>
    <property type="evidence" value="ECO:0007669"/>
    <property type="project" value="InterPro"/>
</dbReference>